<reference evidence="2 3" key="1">
    <citation type="journal article" date="2016" name="Nat. Commun.">
        <title>Thousands of microbial genomes shed light on interconnected biogeochemical processes in an aquifer system.</title>
        <authorList>
            <person name="Anantharaman K."/>
            <person name="Brown C.T."/>
            <person name="Hug L.A."/>
            <person name="Sharon I."/>
            <person name="Castelle C.J."/>
            <person name="Probst A.J."/>
            <person name="Thomas B.C."/>
            <person name="Singh A."/>
            <person name="Wilkins M.J."/>
            <person name="Karaoz U."/>
            <person name="Brodie E.L."/>
            <person name="Williams K.H."/>
            <person name="Hubbard S.S."/>
            <person name="Banfield J.F."/>
        </authorList>
    </citation>
    <scope>NUCLEOTIDE SEQUENCE [LARGE SCALE GENOMIC DNA]</scope>
</reference>
<protein>
    <recommendedName>
        <fullName evidence="4">ECF transporter S component</fullName>
    </recommendedName>
</protein>
<evidence type="ECO:0000313" key="3">
    <source>
        <dbReference type="Proteomes" id="UP000177208"/>
    </source>
</evidence>
<keyword evidence="1" id="KW-1133">Transmembrane helix</keyword>
<dbReference type="EMBL" id="MFZG01000020">
    <property type="protein sequence ID" value="OGK16643.1"/>
    <property type="molecule type" value="Genomic_DNA"/>
</dbReference>
<feature type="transmembrane region" description="Helical" evidence="1">
    <location>
        <begin position="102"/>
        <end position="123"/>
    </location>
</feature>
<keyword evidence="1" id="KW-0812">Transmembrane</keyword>
<feature type="transmembrane region" description="Helical" evidence="1">
    <location>
        <begin position="154"/>
        <end position="172"/>
    </location>
</feature>
<evidence type="ECO:0008006" key="4">
    <source>
        <dbReference type="Google" id="ProtNLM"/>
    </source>
</evidence>
<sequence>MESGKLLKIAKKSLPLVLLVISAVAARILPHPPNFTPIAGIALFSGSYLAGISAFLLPLSIMFVSDLYLGYHSTMLYVYGSFLLITLLGKYILAKKNNFSRLFIVVFISSLIFFLITNFGVWLSGGLYPRNLLGLEQSYIMAIPFFKNTLLGDLFYTFCLFYGFRFITYLLGQVTFAKKSA</sequence>
<name>A0A1F7GCQ8_9BACT</name>
<comment type="caution">
    <text evidence="2">The sequence shown here is derived from an EMBL/GenBank/DDBJ whole genome shotgun (WGS) entry which is preliminary data.</text>
</comment>
<dbReference type="AlphaFoldDB" id="A0A1F7GCQ8"/>
<gene>
    <name evidence="2" type="ORF">A2774_03255</name>
</gene>
<accession>A0A1F7GCQ8</accession>
<feature type="transmembrane region" description="Helical" evidence="1">
    <location>
        <begin position="76"/>
        <end position="93"/>
    </location>
</feature>
<evidence type="ECO:0000313" key="2">
    <source>
        <dbReference type="EMBL" id="OGK16643.1"/>
    </source>
</evidence>
<organism evidence="2 3">
    <name type="scientific">Candidatus Roizmanbacteria bacterium RIFCSPHIGHO2_01_FULL_39_12c</name>
    <dbReference type="NCBI Taxonomy" id="1802031"/>
    <lineage>
        <taxon>Bacteria</taxon>
        <taxon>Candidatus Roizmaniibacteriota</taxon>
    </lineage>
</organism>
<keyword evidence="1" id="KW-0472">Membrane</keyword>
<proteinExistence type="predicted"/>
<feature type="transmembrane region" description="Helical" evidence="1">
    <location>
        <begin position="41"/>
        <end position="64"/>
    </location>
</feature>
<evidence type="ECO:0000256" key="1">
    <source>
        <dbReference type="SAM" id="Phobius"/>
    </source>
</evidence>
<dbReference type="Proteomes" id="UP000177208">
    <property type="component" value="Unassembled WGS sequence"/>
</dbReference>
<dbReference type="InterPro" id="IPR046487">
    <property type="entry name" value="DUF6580"/>
</dbReference>
<dbReference type="Pfam" id="PF20221">
    <property type="entry name" value="DUF6580"/>
    <property type="match status" value="1"/>
</dbReference>